<dbReference type="InterPro" id="IPR001075">
    <property type="entry name" value="NIF_FeS_clus_asmbl_NifU_C"/>
</dbReference>
<dbReference type="Gene3D" id="3.30.1370.70">
    <property type="entry name" value="Scaffold protein Nfu/NifU, N-terminal domain"/>
    <property type="match status" value="1"/>
</dbReference>
<comment type="caution">
    <text evidence="3">The sequence shown here is derived from an EMBL/GenBank/DDBJ whole genome shotgun (WGS) entry which is preliminary data.</text>
</comment>
<dbReference type="Proteomes" id="UP001150925">
    <property type="component" value="Unassembled WGS sequence"/>
</dbReference>
<dbReference type="AlphaFoldDB" id="A0A9W8AIU7"/>
<evidence type="ECO:0000313" key="3">
    <source>
        <dbReference type="EMBL" id="KAJ1953844.1"/>
    </source>
</evidence>
<keyword evidence="4" id="KW-1185">Reference proteome</keyword>
<dbReference type="Gene3D" id="3.30.300.130">
    <property type="entry name" value="Fe-S cluster assembly (FSCA)"/>
    <property type="match status" value="1"/>
</dbReference>
<dbReference type="SMART" id="SM00932">
    <property type="entry name" value="Nfu_N"/>
    <property type="match status" value="1"/>
</dbReference>
<dbReference type="Pfam" id="PF08712">
    <property type="entry name" value="Nfu_N"/>
    <property type="match status" value="1"/>
</dbReference>
<dbReference type="PANTHER" id="PTHR11178">
    <property type="entry name" value="IRON-SULFUR CLUSTER SCAFFOLD PROTEIN NFU-RELATED"/>
    <property type="match status" value="1"/>
</dbReference>
<organism evidence="3 4">
    <name type="scientific">Dispira parvispora</name>
    <dbReference type="NCBI Taxonomy" id="1520584"/>
    <lineage>
        <taxon>Eukaryota</taxon>
        <taxon>Fungi</taxon>
        <taxon>Fungi incertae sedis</taxon>
        <taxon>Zoopagomycota</taxon>
        <taxon>Kickxellomycotina</taxon>
        <taxon>Dimargaritomycetes</taxon>
        <taxon>Dimargaritales</taxon>
        <taxon>Dimargaritaceae</taxon>
        <taxon>Dispira</taxon>
    </lineage>
</organism>
<dbReference type="GO" id="GO:0051536">
    <property type="term" value="F:iron-sulfur cluster binding"/>
    <property type="evidence" value="ECO:0007669"/>
    <property type="project" value="InterPro"/>
</dbReference>
<dbReference type="GO" id="GO:0005739">
    <property type="term" value="C:mitochondrion"/>
    <property type="evidence" value="ECO:0007669"/>
    <property type="project" value="TreeGrafter"/>
</dbReference>
<dbReference type="Pfam" id="PF01106">
    <property type="entry name" value="NifU"/>
    <property type="match status" value="1"/>
</dbReference>
<accession>A0A9W8AIU7</accession>
<dbReference type="PANTHER" id="PTHR11178:SF1">
    <property type="entry name" value="NFU1 IRON-SULFUR CLUSTER SCAFFOLD HOMOLOG, MITOCHONDRIAL"/>
    <property type="match status" value="1"/>
</dbReference>
<dbReference type="SUPFAM" id="SSF117916">
    <property type="entry name" value="Fe-S cluster assembly (FSCA) domain-like"/>
    <property type="match status" value="1"/>
</dbReference>
<evidence type="ECO:0000256" key="1">
    <source>
        <dbReference type="ARBA" id="ARBA00006420"/>
    </source>
</evidence>
<name>A0A9W8AIU7_9FUNG</name>
<proteinExistence type="inferred from homology"/>
<dbReference type="GO" id="GO:0016226">
    <property type="term" value="P:iron-sulfur cluster assembly"/>
    <property type="evidence" value="ECO:0007669"/>
    <property type="project" value="InterPro"/>
</dbReference>
<evidence type="ECO:0000313" key="4">
    <source>
        <dbReference type="Proteomes" id="UP001150925"/>
    </source>
</evidence>
<feature type="domain" description="Scaffold protein Nfu/NifU N-terminal" evidence="2">
    <location>
        <begin position="82"/>
        <end position="170"/>
    </location>
</feature>
<sequence length="299" mass="33714">MWTLTTPRLAITSSLRQRLGTTLTTGSVVRTTPRISPLTSLYKVNVQPQSRYWYTLWLTAHPQTNGRTAKLGPHTSKRTMFIQTESTPNQDSLKFMPGKEVLQPGQNTQEFLNLREAKTSPLAKALMLVSGVKGVFFGKDFITVTKDPDTPWQLLKPDVYGAIMDFYASGQPMFYNADELPNTPSDTQILPEDSEVVQMIKELLDTRIRPSIQEDGGDIEYVGFNEQTGLVQLRLRGACRTCSSSVITLKNGIENMLMHYIPEVTTVEQVEDELDKLGNDEFNKFEQQLKSDDVASREQ</sequence>
<dbReference type="FunFam" id="3.30.300.130:FF:000001">
    <property type="entry name" value="NFU1 iron-sulfur cluster scaffold"/>
    <property type="match status" value="1"/>
</dbReference>
<gene>
    <name evidence="3" type="ORF">IWQ62_005898</name>
</gene>
<evidence type="ECO:0000259" key="2">
    <source>
        <dbReference type="SMART" id="SM00932"/>
    </source>
</evidence>
<dbReference type="FunFam" id="3.30.1370.70:FF:000001">
    <property type="entry name" value="NifU-like protein 4, mitochondrial"/>
    <property type="match status" value="1"/>
</dbReference>
<dbReference type="SUPFAM" id="SSF110836">
    <property type="entry name" value="Hypothetical protein SAV1430"/>
    <property type="match status" value="1"/>
</dbReference>
<dbReference type="GO" id="GO:0005506">
    <property type="term" value="F:iron ion binding"/>
    <property type="evidence" value="ECO:0007669"/>
    <property type="project" value="InterPro"/>
</dbReference>
<dbReference type="InterPro" id="IPR014824">
    <property type="entry name" value="Nfu/NifU_N"/>
</dbReference>
<dbReference type="InterPro" id="IPR034904">
    <property type="entry name" value="FSCA_dom_sf"/>
</dbReference>
<reference evidence="3" key="1">
    <citation type="submission" date="2022-07" db="EMBL/GenBank/DDBJ databases">
        <title>Phylogenomic reconstructions and comparative analyses of Kickxellomycotina fungi.</title>
        <authorList>
            <person name="Reynolds N.K."/>
            <person name="Stajich J.E."/>
            <person name="Barry K."/>
            <person name="Grigoriev I.V."/>
            <person name="Crous P."/>
            <person name="Smith M.E."/>
        </authorList>
    </citation>
    <scope>NUCLEOTIDE SEQUENCE</scope>
    <source>
        <strain evidence="3">RSA 1196</strain>
    </source>
</reference>
<comment type="similarity">
    <text evidence="1">Belongs to the NifU family.</text>
</comment>
<dbReference type="EMBL" id="JANBPY010002745">
    <property type="protein sequence ID" value="KAJ1953844.1"/>
    <property type="molecule type" value="Genomic_DNA"/>
</dbReference>
<dbReference type="InterPro" id="IPR036498">
    <property type="entry name" value="Nfu/NifU_N_sf"/>
</dbReference>
<protein>
    <recommendedName>
        <fullName evidence="2">Scaffold protein Nfu/NifU N-terminal domain-containing protein</fullName>
    </recommendedName>
</protein>
<dbReference type="OrthoDB" id="565552at2759"/>